<dbReference type="AlphaFoldDB" id="A0AAD1YHC8"/>
<dbReference type="NCBIfam" id="TIGR00254">
    <property type="entry name" value="GGDEF"/>
    <property type="match status" value="1"/>
</dbReference>
<dbReference type="SUPFAM" id="SSF55073">
    <property type="entry name" value="Nucleotide cyclase"/>
    <property type="match status" value="1"/>
</dbReference>
<dbReference type="InterPro" id="IPR050469">
    <property type="entry name" value="Diguanylate_Cyclase"/>
</dbReference>
<gene>
    <name evidence="2" type="ORF">CNEO2_30034</name>
</gene>
<dbReference type="Pfam" id="PF00990">
    <property type="entry name" value="GGDEF"/>
    <property type="match status" value="1"/>
</dbReference>
<dbReference type="Pfam" id="PF01590">
    <property type="entry name" value="GAF"/>
    <property type="match status" value="1"/>
</dbReference>
<evidence type="ECO:0000313" key="3">
    <source>
        <dbReference type="Proteomes" id="UP001189143"/>
    </source>
</evidence>
<name>A0AAD1YHC8_9CLOT</name>
<dbReference type="InterPro" id="IPR029016">
    <property type="entry name" value="GAF-like_dom_sf"/>
</dbReference>
<dbReference type="PANTHER" id="PTHR45138:SF9">
    <property type="entry name" value="DIGUANYLATE CYCLASE DGCM-RELATED"/>
    <property type="match status" value="1"/>
</dbReference>
<dbReference type="InterPro" id="IPR029787">
    <property type="entry name" value="Nucleotide_cyclase"/>
</dbReference>
<dbReference type="Gene3D" id="3.30.70.270">
    <property type="match status" value="1"/>
</dbReference>
<dbReference type="InterPro" id="IPR000160">
    <property type="entry name" value="GGDEF_dom"/>
</dbReference>
<dbReference type="SMART" id="SM00065">
    <property type="entry name" value="GAF"/>
    <property type="match status" value="1"/>
</dbReference>
<feature type="domain" description="GGDEF" evidence="1">
    <location>
        <begin position="223"/>
        <end position="351"/>
    </location>
</feature>
<sequence length="351" mass="40751">MQDYKKLYDSLKCEYEAYQRFSEKHIQELCEVNVKLENSNNSLFNIVEISKYINTFFSDDNLISMINDMIIGILGVANSTIFLMENDELIIKATNIEDSKINLTSEEIKYVYSEQEFLINSKDPIKQVGSNCSDIHSVMGVPIFLRDKFMGYIIVEHKVYNFMTVELKLFLKSIANQIAISIENSFLYKQLERLSQTDPLMNIYNRKYFFDYMEKVIQQENYDKCAIVMIDIDNFKVINDNFGHQFGDKVLINTGKIIKSWLGDNDLMARYGGEEIILYITDFDDELSVYNKMNIVRRAIEGSVVSFQGKEKSVTASFGIAYFPMNSRDINELIKIADDLLYKSKNLGKIE</sequence>
<dbReference type="InterPro" id="IPR003018">
    <property type="entry name" value="GAF"/>
</dbReference>
<protein>
    <recommendedName>
        <fullName evidence="1">GGDEF domain-containing protein</fullName>
    </recommendedName>
</protein>
<dbReference type="GO" id="GO:0052621">
    <property type="term" value="F:diguanylate cyclase activity"/>
    <property type="evidence" value="ECO:0007669"/>
    <property type="project" value="TreeGrafter"/>
</dbReference>
<dbReference type="CDD" id="cd01949">
    <property type="entry name" value="GGDEF"/>
    <property type="match status" value="1"/>
</dbReference>
<dbReference type="PANTHER" id="PTHR45138">
    <property type="entry name" value="REGULATORY COMPONENTS OF SENSORY TRANSDUCTION SYSTEM"/>
    <property type="match status" value="1"/>
</dbReference>
<dbReference type="Gene3D" id="3.30.450.40">
    <property type="match status" value="1"/>
</dbReference>
<dbReference type="SMART" id="SM00267">
    <property type="entry name" value="GGDEF"/>
    <property type="match status" value="1"/>
</dbReference>
<proteinExistence type="predicted"/>
<organism evidence="2 3">
    <name type="scientific">Clostridium neonatale</name>
    <dbReference type="NCBI Taxonomy" id="137838"/>
    <lineage>
        <taxon>Bacteria</taxon>
        <taxon>Bacillati</taxon>
        <taxon>Bacillota</taxon>
        <taxon>Clostridia</taxon>
        <taxon>Eubacteriales</taxon>
        <taxon>Clostridiaceae</taxon>
        <taxon>Clostridium</taxon>
    </lineage>
</organism>
<dbReference type="SUPFAM" id="SSF55781">
    <property type="entry name" value="GAF domain-like"/>
    <property type="match status" value="1"/>
</dbReference>
<dbReference type="PROSITE" id="PS50887">
    <property type="entry name" value="GGDEF"/>
    <property type="match status" value="1"/>
</dbReference>
<dbReference type="Proteomes" id="UP001189143">
    <property type="component" value="Unassembled WGS sequence"/>
</dbReference>
<evidence type="ECO:0000259" key="1">
    <source>
        <dbReference type="PROSITE" id="PS50887"/>
    </source>
</evidence>
<evidence type="ECO:0000313" key="2">
    <source>
        <dbReference type="EMBL" id="CAI3619191.1"/>
    </source>
</evidence>
<reference evidence="2" key="1">
    <citation type="submission" date="2022-10" db="EMBL/GenBank/DDBJ databases">
        <authorList>
            <person name="Aires J."/>
            <person name="Mesa V."/>
        </authorList>
    </citation>
    <scope>NUCLEOTIDE SEQUENCE</scope>
    <source>
        <strain evidence="2">Clostridium neonatale JD116</strain>
    </source>
</reference>
<dbReference type="InterPro" id="IPR043128">
    <property type="entry name" value="Rev_trsase/Diguanyl_cyclase"/>
</dbReference>
<comment type="caution">
    <text evidence="2">The sequence shown here is derived from an EMBL/GenBank/DDBJ whole genome shotgun (WGS) entry which is preliminary data.</text>
</comment>
<dbReference type="RefSeq" id="WP_317049198.1">
    <property type="nucleotide sequence ID" value="NZ_CAMRXC010000111.1"/>
</dbReference>
<accession>A0AAD1YHC8</accession>
<dbReference type="EMBL" id="CAMTCP010000237">
    <property type="protein sequence ID" value="CAI3619191.1"/>
    <property type="molecule type" value="Genomic_DNA"/>
</dbReference>